<proteinExistence type="predicted"/>
<protein>
    <recommendedName>
        <fullName evidence="13">NAC domain-containing protein</fullName>
    </recommendedName>
</protein>
<dbReference type="GO" id="GO:0006355">
    <property type="term" value="P:regulation of DNA-templated transcription"/>
    <property type="evidence" value="ECO:0007669"/>
    <property type="project" value="InterPro"/>
</dbReference>
<dbReference type="GO" id="GO:0005634">
    <property type="term" value="C:nucleus"/>
    <property type="evidence" value="ECO:0007669"/>
    <property type="project" value="UniProtKB-SubCell"/>
</dbReference>
<keyword evidence="3 12" id="KW-0812">Transmembrane</keyword>
<dbReference type="Pfam" id="PF02365">
    <property type="entry name" value="NAM"/>
    <property type="match status" value="1"/>
</dbReference>
<keyword evidence="15" id="KW-1185">Reference proteome</keyword>
<evidence type="ECO:0000256" key="8">
    <source>
        <dbReference type="ARBA" id="ARBA00023159"/>
    </source>
</evidence>
<comment type="caution">
    <text evidence="14">The sequence shown here is derived from an EMBL/GenBank/DDBJ whole genome shotgun (WGS) entry which is preliminary data.</text>
</comment>
<feature type="compositionally biased region" description="Basic and acidic residues" evidence="11">
    <location>
        <begin position="459"/>
        <end position="476"/>
    </location>
</feature>
<dbReference type="InterPro" id="IPR036093">
    <property type="entry name" value="NAC_dom_sf"/>
</dbReference>
<keyword evidence="8" id="KW-0010">Activator</keyword>
<feature type="compositionally biased region" description="Polar residues" evidence="11">
    <location>
        <begin position="173"/>
        <end position="183"/>
    </location>
</feature>
<dbReference type="SUPFAM" id="SSF101941">
    <property type="entry name" value="NAC domain"/>
    <property type="match status" value="1"/>
</dbReference>
<evidence type="ECO:0000259" key="13">
    <source>
        <dbReference type="PROSITE" id="PS51005"/>
    </source>
</evidence>
<feature type="compositionally biased region" description="Basic and acidic residues" evidence="11">
    <location>
        <begin position="489"/>
        <end position="501"/>
    </location>
</feature>
<dbReference type="Proteomes" id="UP001417504">
    <property type="component" value="Unassembled WGS sequence"/>
</dbReference>
<keyword evidence="10" id="KW-0539">Nucleus</keyword>
<evidence type="ECO:0000313" key="15">
    <source>
        <dbReference type="Proteomes" id="UP001417504"/>
    </source>
</evidence>
<evidence type="ECO:0000256" key="2">
    <source>
        <dbReference type="ARBA" id="ARBA00004167"/>
    </source>
</evidence>
<dbReference type="Gene3D" id="2.170.150.80">
    <property type="entry name" value="NAC domain"/>
    <property type="match status" value="1"/>
</dbReference>
<feature type="region of interest" description="Disordered" evidence="11">
    <location>
        <begin position="156"/>
        <end position="202"/>
    </location>
</feature>
<dbReference type="PANTHER" id="PTHR31744:SF216">
    <property type="entry name" value="NAC TRANSCRIPTION FACTOR"/>
    <property type="match status" value="1"/>
</dbReference>
<comment type="subcellular location">
    <subcellularLocation>
        <location evidence="2">Membrane</location>
        <topology evidence="2">Single-pass membrane protein</topology>
    </subcellularLocation>
    <subcellularLocation>
        <location evidence="1">Nucleus</location>
    </subcellularLocation>
</comment>
<feature type="transmembrane region" description="Helical" evidence="12">
    <location>
        <begin position="532"/>
        <end position="551"/>
    </location>
</feature>
<evidence type="ECO:0000256" key="6">
    <source>
        <dbReference type="ARBA" id="ARBA00023125"/>
    </source>
</evidence>
<dbReference type="PANTHER" id="PTHR31744">
    <property type="entry name" value="PROTEIN CUP-SHAPED COTYLEDON 2-RELATED"/>
    <property type="match status" value="1"/>
</dbReference>
<keyword evidence="6" id="KW-0238">DNA-binding</keyword>
<evidence type="ECO:0000256" key="5">
    <source>
        <dbReference type="ARBA" id="ARBA00023015"/>
    </source>
</evidence>
<dbReference type="PROSITE" id="PS51005">
    <property type="entry name" value="NAC"/>
    <property type="match status" value="1"/>
</dbReference>
<gene>
    <name evidence="14" type="ORF">Sjap_005798</name>
</gene>
<keyword evidence="9" id="KW-0804">Transcription</keyword>
<evidence type="ECO:0000313" key="14">
    <source>
        <dbReference type="EMBL" id="KAK9145895.1"/>
    </source>
</evidence>
<sequence>MDVEALNSLPVGFRFSPTDEEIVNCFLKPKIDGKDSALISEIDVCKWEPWDLPRLSVIKSDDPEWFFFCPRDQKYPNGRRSNRATEKGYWKATGKDRNIRARSAKKSIIGKKKTLVFHKGRAPGGARTGWIMHEYRLSSDQGEFVVCRLFNKDKGDCSSHDETEPTGSPPTAVVSSLEDTSVSPELAQDVSESSMPAGEKPVLNDHYALGSEENNANSCTAIGTGNCKTEVDGQHDNGWDSILDYRILSPLIFEPYPNQSYANEFGSGNDGVVLQGGSDDQDSSTMEFLASVLLDPDNSGEESSYNTVYETFDPHTSSAELQSGGWAGEQNQFYAGNELIQGQYAADHGSFYWPGKPTGINDFSQVQGDGNAFGDHFSSFGKSSDRDMPVIKIRPRELQFEAQCSLAHSDITQGTTAPRRVRLQKTLSRRLSDSCKVQAPGSCQDVLESNSTAVIEASDETKENVTDEKPKPKPNPDEAASCRISSGEQEPKLRLRSKVKSEENVAKDKASRSLITKLHLVNRSCSSFSGKVTLILLLILITLFIGAWKCIKSWMASQQSLIAY</sequence>
<keyword evidence="5" id="KW-0805">Transcription regulation</keyword>
<dbReference type="EMBL" id="JBBNAE010000002">
    <property type="protein sequence ID" value="KAK9145895.1"/>
    <property type="molecule type" value="Genomic_DNA"/>
</dbReference>
<feature type="domain" description="NAC" evidence="13">
    <location>
        <begin position="9"/>
        <end position="152"/>
    </location>
</feature>
<dbReference type="AlphaFoldDB" id="A0AAP0K5U8"/>
<evidence type="ECO:0000256" key="9">
    <source>
        <dbReference type="ARBA" id="ARBA00023163"/>
    </source>
</evidence>
<reference evidence="14 15" key="1">
    <citation type="submission" date="2024-01" db="EMBL/GenBank/DDBJ databases">
        <title>Genome assemblies of Stephania.</title>
        <authorList>
            <person name="Yang L."/>
        </authorList>
    </citation>
    <scope>NUCLEOTIDE SEQUENCE [LARGE SCALE GENOMIC DNA]</scope>
    <source>
        <strain evidence="14">QJT</strain>
        <tissue evidence="14">Leaf</tissue>
    </source>
</reference>
<organism evidence="14 15">
    <name type="scientific">Stephania japonica</name>
    <dbReference type="NCBI Taxonomy" id="461633"/>
    <lineage>
        <taxon>Eukaryota</taxon>
        <taxon>Viridiplantae</taxon>
        <taxon>Streptophyta</taxon>
        <taxon>Embryophyta</taxon>
        <taxon>Tracheophyta</taxon>
        <taxon>Spermatophyta</taxon>
        <taxon>Magnoliopsida</taxon>
        <taxon>Ranunculales</taxon>
        <taxon>Menispermaceae</taxon>
        <taxon>Menispermoideae</taxon>
        <taxon>Cissampelideae</taxon>
        <taxon>Stephania</taxon>
    </lineage>
</organism>
<dbReference type="GO" id="GO:0016020">
    <property type="term" value="C:membrane"/>
    <property type="evidence" value="ECO:0007669"/>
    <property type="project" value="UniProtKB-SubCell"/>
</dbReference>
<evidence type="ECO:0000256" key="10">
    <source>
        <dbReference type="ARBA" id="ARBA00023242"/>
    </source>
</evidence>
<keyword evidence="4 12" id="KW-1133">Transmembrane helix</keyword>
<evidence type="ECO:0000256" key="7">
    <source>
        <dbReference type="ARBA" id="ARBA00023136"/>
    </source>
</evidence>
<evidence type="ECO:0000256" key="11">
    <source>
        <dbReference type="SAM" id="MobiDB-lite"/>
    </source>
</evidence>
<feature type="region of interest" description="Disordered" evidence="11">
    <location>
        <begin position="455"/>
        <end position="501"/>
    </location>
</feature>
<dbReference type="InterPro" id="IPR003441">
    <property type="entry name" value="NAC-dom"/>
</dbReference>
<name>A0AAP0K5U8_9MAGN</name>
<evidence type="ECO:0000256" key="3">
    <source>
        <dbReference type="ARBA" id="ARBA00022692"/>
    </source>
</evidence>
<dbReference type="GO" id="GO:0000976">
    <property type="term" value="F:transcription cis-regulatory region binding"/>
    <property type="evidence" value="ECO:0007669"/>
    <property type="project" value="UniProtKB-ARBA"/>
</dbReference>
<accession>A0AAP0K5U8</accession>
<evidence type="ECO:0000256" key="12">
    <source>
        <dbReference type="SAM" id="Phobius"/>
    </source>
</evidence>
<evidence type="ECO:0000256" key="4">
    <source>
        <dbReference type="ARBA" id="ARBA00022989"/>
    </source>
</evidence>
<evidence type="ECO:0000256" key="1">
    <source>
        <dbReference type="ARBA" id="ARBA00004123"/>
    </source>
</evidence>
<keyword evidence="7 12" id="KW-0472">Membrane</keyword>